<gene>
    <name evidence="1" type="ORF">AVDCRST_MAG66-2984</name>
</gene>
<reference evidence="1" key="1">
    <citation type="submission" date="2020-02" db="EMBL/GenBank/DDBJ databases">
        <authorList>
            <person name="Meier V. D."/>
        </authorList>
    </citation>
    <scope>NUCLEOTIDE SEQUENCE</scope>
    <source>
        <strain evidence="1">AVDCRST_MAG66</strain>
    </source>
</reference>
<dbReference type="AlphaFoldDB" id="A0A6J4PUC7"/>
<protein>
    <recommendedName>
        <fullName evidence="2">Amidase</fullName>
    </recommendedName>
</protein>
<sequence length="61" mass="6614">MLPLPELSAALRSGALSPVEHVREACDRLAADRHGAVIVLDAERALAQARERAAELARGRW</sequence>
<evidence type="ECO:0008006" key="2">
    <source>
        <dbReference type="Google" id="ProtNLM"/>
    </source>
</evidence>
<dbReference type="InterPro" id="IPR036928">
    <property type="entry name" value="AS_sf"/>
</dbReference>
<evidence type="ECO:0000313" key="1">
    <source>
        <dbReference type="EMBL" id="CAA9426338.1"/>
    </source>
</evidence>
<organism evidence="1">
    <name type="scientific">uncultured Pseudonocardia sp</name>
    <dbReference type="NCBI Taxonomy" id="211455"/>
    <lineage>
        <taxon>Bacteria</taxon>
        <taxon>Bacillati</taxon>
        <taxon>Actinomycetota</taxon>
        <taxon>Actinomycetes</taxon>
        <taxon>Pseudonocardiales</taxon>
        <taxon>Pseudonocardiaceae</taxon>
        <taxon>Pseudonocardia</taxon>
        <taxon>environmental samples</taxon>
    </lineage>
</organism>
<feature type="non-terminal residue" evidence="1">
    <location>
        <position position="61"/>
    </location>
</feature>
<name>A0A6J4PUC7_9PSEU</name>
<accession>A0A6J4PUC7</accession>
<dbReference type="Gene3D" id="3.90.1300.10">
    <property type="entry name" value="Amidase signature (AS) domain"/>
    <property type="match status" value="1"/>
</dbReference>
<proteinExistence type="predicted"/>
<dbReference type="EMBL" id="CADCUS010000435">
    <property type="protein sequence ID" value="CAA9426338.1"/>
    <property type="molecule type" value="Genomic_DNA"/>
</dbReference>
<dbReference type="SUPFAM" id="SSF75304">
    <property type="entry name" value="Amidase signature (AS) enzymes"/>
    <property type="match status" value="1"/>
</dbReference>